<gene>
    <name evidence="1" type="ORF">EHW97_14160</name>
</gene>
<dbReference type="Proteomes" id="UP000275225">
    <property type="component" value="Unassembled WGS sequence"/>
</dbReference>
<comment type="caution">
    <text evidence="1">The sequence shown here is derived from an EMBL/GenBank/DDBJ whole genome shotgun (WGS) entry which is preliminary data.</text>
</comment>
<proteinExistence type="predicted"/>
<dbReference type="AlphaFoldDB" id="A0A3N6W3T9"/>
<organism evidence="1 2">
    <name type="scientific">Aeromicrobium camelliae</name>
    <dbReference type="NCBI Taxonomy" id="1538144"/>
    <lineage>
        <taxon>Bacteria</taxon>
        <taxon>Bacillati</taxon>
        <taxon>Actinomycetota</taxon>
        <taxon>Actinomycetes</taxon>
        <taxon>Propionibacteriales</taxon>
        <taxon>Nocardioidaceae</taxon>
        <taxon>Aeromicrobium</taxon>
    </lineage>
</organism>
<dbReference type="Pfam" id="PF20060">
    <property type="entry name" value="DUF6459"/>
    <property type="match status" value="1"/>
</dbReference>
<sequence>MMLTATAFVTEPHPQGQLDAQIPLPFPPAPPVLPVPVERDNSGELRDRSARFVQAVAEVIHGHRPVRQLGPWMTADVFEHLQDHLQRRRVRASRHRARLASVHVSMVRDGAAEIAGRMVHDGRSHAIALRLERDDTAPRGPLWRCTALTWA</sequence>
<dbReference type="EMBL" id="RQJX01000024">
    <property type="protein sequence ID" value="RQN02196.1"/>
    <property type="molecule type" value="Genomic_DNA"/>
</dbReference>
<dbReference type="InterPro" id="IPR045596">
    <property type="entry name" value="DUF6459"/>
</dbReference>
<evidence type="ECO:0008006" key="3">
    <source>
        <dbReference type="Google" id="ProtNLM"/>
    </source>
</evidence>
<evidence type="ECO:0000313" key="2">
    <source>
        <dbReference type="Proteomes" id="UP000275225"/>
    </source>
</evidence>
<evidence type="ECO:0000313" key="1">
    <source>
        <dbReference type="EMBL" id="RQN02196.1"/>
    </source>
</evidence>
<keyword evidence="2" id="KW-1185">Reference proteome</keyword>
<protein>
    <recommendedName>
        <fullName evidence="3">3-hydroxyacyl-CoA dehydrogenase</fullName>
    </recommendedName>
</protein>
<name>A0A3N6W3T9_9ACTN</name>
<reference evidence="1 2" key="1">
    <citation type="submission" date="2018-11" db="EMBL/GenBank/DDBJ databases">
        <authorList>
            <person name="Li F."/>
        </authorList>
    </citation>
    <scope>NUCLEOTIDE SEQUENCE [LARGE SCALE GENOMIC DNA]</scope>
    <source>
        <strain evidence="1 2">YS17T</strain>
    </source>
</reference>
<accession>A0A3N6W3T9</accession>